<proteinExistence type="predicted"/>
<keyword evidence="6" id="KW-0067">ATP-binding</keyword>
<organism evidence="9 10">
    <name type="scientific">Tindallia magadiensis</name>
    <dbReference type="NCBI Taxonomy" id="69895"/>
    <lineage>
        <taxon>Bacteria</taxon>
        <taxon>Bacillati</taxon>
        <taxon>Bacillota</taxon>
        <taxon>Clostridia</taxon>
        <taxon>Peptostreptococcales</taxon>
        <taxon>Tindalliaceae</taxon>
        <taxon>Tindallia</taxon>
    </lineage>
</organism>
<dbReference type="InterPro" id="IPR003018">
    <property type="entry name" value="GAF"/>
</dbReference>
<dbReference type="AlphaFoldDB" id="A0A1I3C7X8"/>
<comment type="catalytic activity">
    <reaction evidence="1">
        <text>ATP + protein L-histidine = ADP + protein N-phospho-L-histidine.</text>
        <dbReference type="EC" id="2.7.13.3"/>
    </reaction>
</comment>
<dbReference type="PROSITE" id="PS50109">
    <property type="entry name" value="HIS_KIN"/>
    <property type="match status" value="1"/>
</dbReference>
<dbReference type="InterPro" id="IPR003594">
    <property type="entry name" value="HATPase_dom"/>
</dbReference>
<dbReference type="PANTHER" id="PTHR43065:SF46">
    <property type="entry name" value="C4-DICARBOXYLATE TRANSPORT SENSOR PROTEIN DCTB"/>
    <property type="match status" value="1"/>
</dbReference>
<name>A0A1I3C7X8_9FIRM</name>
<sequence>MIKSSESYDFMKKICNDELSEVLDLLSDVSSIMMDLTIHNEHLVNTCLERIGIYTKASRVYVFMFRDQLKYMDNVYEWCNEGVSPEINLLQNLATDDFHWWMIKLLKKDTIFIEDVALMDTYANAEKEILLEQGIKSLITVPIFYRQELIGYIGIDFTKEKAKWNVSCPFILKLVSELFSSGFERLRQERLLYEAQQSNTCNTDSHRDKSQPVLSFPSGTKAENLNRMIDEIFHYLEGDLHIFDHIEKTLTPNDPIILINKYDFFQVLIILIQNSIDEIKRCKEKALDGHTHYLSLTTQQEGSCVTIELLDSGEGFSPHDSTEVFNPFFTTKELGEGTGLGLTYAYDIIVNKYYGSIHTENSSEGGRVTIKLPLYQSMVP</sequence>
<dbReference type="OrthoDB" id="9784397at2"/>
<dbReference type="Pfam" id="PF01590">
    <property type="entry name" value="GAF"/>
    <property type="match status" value="1"/>
</dbReference>
<gene>
    <name evidence="9" type="ORF">SAMN05192551_102272</name>
</gene>
<evidence type="ECO:0000256" key="4">
    <source>
        <dbReference type="ARBA" id="ARBA00022741"/>
    </source>
</evidence>
<evidence type="ECO:0000313" key="10">
    <source>
        <dbReference type="Proteomes" id="UP000199287"/>
    </source>
</evidence>
<keyword evidence="4" id="KW-0547">Nucleotide-binding</keyword>
<dbReference type="PRINTS" id="PR00344">
    <property type="entry name" value="BCTRLSENSOR"/>
</dbReference>
<evidence type="ECO:0000259" key="8">
    <source>
        <dbReference type="PROSITE" id="PS50109"/>
    </source>
</evidence>
<dbReference type="STRING" id="69895.SAMN05192551_102272"/>
<dbReference type="GO" id="GO:0004673">
    <property type="term" value="F:protein histidine kinase activity"/>
    <property type="evidence" value="ECO:0007669"/>
    <property type="project" value="UniProtKB-EC"/>
</dbReference>
<keyword evidence="3" id="KW-0808">Transferase</keyword>
<keyword evidence="7" id="KW-0902">Two-component regulatory system</keyword>
<dbReference type="PANTHER" id="PTHR43065">
    <property type="entry name" value="SENSOR HISTIDINE KINASE"/>
    <property type="match status" value="1"/>
</dbReference>
<dbReference type="SMART" id="SM00065">
    <property type="entry name" value="GAF"/>
    <property type="match status" value="1"/>
</dbReference>
<evidence type="ECO:0000256" key="1">
    <source>
        <dbReference type="ARBA" id="ARBA00000085"/>
    </source>
</evidence>
<dbReference type="SMART" id="SM00387">
    <property type="entry name" value="HATPase_c"/>
    <property type="match status" value="1"/>
</dbReference>
<evidence type="ECO:0000256" key="5">
    <source>
        <dbReference type="ARBA" id="ARBA00022777"/>
    </source>
</evidence>
<dbReference type="Gene3D" id="3.30.565.10">
    <property type="entry name" value="Histidine kinase-like ATPase, C-terminal domain"/>
    <property type="match status" value="1"/>
</dbReference>
<dbReference type="InterPro" id="IPR029016">
    <property type="entry name" value="GAF-like_dom_sf"/>
</dbReference>
<evidence type="ECO:0000256" key="6">
    <source>
        <dbReference type="ARBA" id="ARBA00022840"/>
    </source>
</evidence>
<keyword evidence="5" id="KW-0418">Kinase</keyword>
<accession>A0A1I3C7X8</accession>
<dbReference type="GO" id="GO:0000160">
    <property type="term" value="P:phosphorelay signal transduction system"/>
    <property type="evidence" value="ECO:0007669"/>
    <property type="project" value="UniProtKB-KW"/>
</dbReference>
<dbReference type="InterPro" id="IPR005467">
    <property type="entry name" value="His_kinase_dom"/>
</dbReference>
<evidence type="ECO:0000256" key="7">
    <source>
        <dbReference type="ARBA" id="ARBA00023012"/>
    </source>
</evidence>
<dbReference type="Pfam" id="PF02518">
    <property type="entry name" value="HATPase_c"/>
    <property type="match status" value="1"/>
</dbReference>
<dbReference type="Proteomes" id="UP000199287">
    <property type="component" value="Unassembled WGS sequence"/>
</dbReference>
<dbReference type="GO" id="GO:0005524">
    <property type="term" value="F:ATP binding"/>
    <property type="evidence" value="ECO:0007669"/>
    <property type="project" value="UniProtKB-KW"/>
</dbReference>
<protein>
    <recommendedName>
        <fullName evidence="2">histidine kinase</fullName>
        <ecNumber evidence="2">2.7.13.3</ecNumber>
    </recommendedName>
</protein>
<reference evidence="10" key="1">
    <citation type="submission" date="2016-10" db="EMBL/GenBank/DDBJ databases">
        <authorList>
            <person name="Varghese N."/>
            <person name="Submissions S."/>
        </authorList>
    </citation>
    <scope>NUCLEOTIDE SEQUENCE [LARGE SCALE GENOMIC DNA]</scope>
    <source>
        <strain evidence="10">Z-7934</strain>
    </source>
</reference>
<dbReference type="InterPro" id="IPR036890">
    <property type="entry name" value="HATPase_C_sf"/>
</dbReference>
<dbReference type="Gene3D" id="3.30.450.40">
    <property type="match status" value="1"/>
</dbReference>
<feature type="domain" description="Histidine kinase" evidence="8">
    <location>
        <begin position="266"/>
        <end position="376"/>
    </location>
</feature>
<keyword evidence="10" id="KW-1185">Reference proteome</keyword>
<dbReference type="RefSeq" id="WP_093370580.1">
    <property type="nucleotide sequence ID" value="NZ_FOQA01000002.1"/>
</dbReference>
<evidence type="ECO:0000256" key="3">
    <source>
        <dbReference type="ARBA" id="ARBA00022679"/>
    </source>
</evidence>
<evidence type="ECO:0000313" key="9">
    <source>
        <dbReference type="EMBL" id="SFH70654.1"/>
    </source>
</evidence>
<dbReference type="EC" id="2.7.13.3" evidence="2"/>
<dbReference type="InterPro" id="IPR004358">
    <property type="entry name" value="Sig_transdc_His_kin-like_C"/>
</dbReference>
<dbReference type="EMBL" id="FOQA01000002">
    <property type="protein sequence ID" value="SFH70654.1"/>
    <property type="molecule type" value="Genomic_DNA"/>
</dbReference>
<dbReference type="SUPFAM" id="SSF55874">
    <property type="entry name" value="ATPase domain of HSP90 chaperone/DNA topoisomerase II/histidine kinase"/>
    <property type="match status" value="1"/>
</dbReference>
<dbReference type="SUPFAM" id="SSF55781">
    <property type="entry name" value="GAF domain-like"/>
    <property type="match status" value="1"/>
</dbReference>
<evidence type="ECO:0000256" key="2">
    <source>
        <dbReference type="ARBA" id="ARBA00012438"/>
    </source>
</evidence>